<dbReference type="RefSeq" id="XP_064666777.1">
    <property type="nucleotide sequence ID" value="XM_064809385.1"/>
</dbReference>
<evidence type="ECO:0000313" key="3">
    <source>
        <dbReference type="Proteomes" id="UP001302812"/>
    </source>
</evidence>
<reference evidence="2" key="2">
    <citation type="submission" date="2023-05" db="EMBL/GenBank/DDBJ databases">
        <authorList>
            <consortium name="Lawrence Berkeley National Laboratory"/>
            <person name="Steindorff A."/>
            <person name="Hensen N."/>
            <person name="Bonometti L."/>
            <person name="Westerberg I."/>
            <person name="Brannstrom I.O."/>
            <person name="Guillou S."/>
            <person name="Cros-Aarteil S."/>
            <person name="Calhoun S."/>
            <person name="Haridas S."/>
            <person name="Kuo A."/>
            <person name="Mondo S."/>
            <person name="Pangilinan J."/>
            <person name="Riley R."/>
            <person name="Labutti K."/>
            <person name="Andreopoulos B."/>
            <person name="Lipzen A."/>
            <person name="Chen C."/>
            <person name="Yanf M."/>
            <person name="Daum C."/>
            <person name="Ng V."/>
            <person name="Clum A."/>
            <person name="Ohm R."/>
            <person name="Martin F."/>
            <person name="Silar P."/>
            <person name="Natvig D."/>
            <person name="Lalanne C."/>
            <person name="Gautier V."/>
            <person name="Ament-Velasquez S.L."/>
            <person name="Kruys A."/>
            <person name="Hutchinson M.I."/>
            <person name="Powell A.J."/>
            <person name="Barry K."/>
            <person name="Miller A.N."/>
            <person name="Grigoriev I.V."/>
            <person name="Debuchy R."/>
            <person name="Gladieux P."/>
            <person name="Thoren M.H."/>
            <person name="Johannesson H."/>
        </authorList>
    </citation>
    <scope>NUCLEOTIDE SEQUENCE</scope>
    <source>
        <strain evidence="2">CBS 508.74</strain>
    </source>
</reference>
<name>A0AAN6QM44_9PEZI</name>
<keyword evidence="1" id="KW-0812">Transmembrane</keyword>
<reference evidence="2" key="1">
    <citation type="journal article" date="2023" name="Mol. Phylogenet. Evol.">
        <title>Genome-scale phylogeny and comparative genomics of the fungal order Sordariales.</title>
        <authorList>
            <person name="Hensen N."/>
            <person name="Bonometti L."/>
            <person name="Westerberg I."/>
            <person name="Brannstrom I.O."/>
            <person name="Guillou S."/>
            <person name="Cros-Aarteil S."/>
            <person name="Calhoun S."/>
            <person name="Haridas S."/>
            <person name="Kuo A."/>
            <person name="Mondo S."/>
            <person name="Pangilinan J."/>
            <person name="Riley R."/>
            <person name="LaButti K."/>
            <person name="Andreopoulos B."/>
            <person name="Lipzen A."/>
            <person name="Chen C."/>
            <person name="Yan M."/>
            <person name="Daum C."/>
            <person name="Ng V."/>
            <person name="Clum A."/>
            <person name="Steindorff A."/>
            <person name="Ohm R.A."/>
            <person name="Martin F."/>
            <person name="Silar P."/>
            <person name="Natvig D.O."/>
            <person name="Lalanne C."/>
            <person name="Gautier V."/>
            <person name="Ament-Velasquez S.L."/>
            <person name="Kruys A."/>
            <person name="Hutchinson M.I."/>
            <person name="Powell A.J."/>
            <person name="Barry K."/>
            <person name="Miller A.N."/>
            <person name="Grigoriev I.V."/>
            <person name="Debuchy R."/>
            <person name="Gladieux P."/>
            <person name="Hiltunen Thoren M."/>
            <person name="Johannesson H."/>
        </authorList>
    </citation>
    <scope>NUCLEOTIDE SEQUENCE</scope>
    <source>
        <strain evidence="2">CBS 508.74</strain>
    </source>
</reference>
<keyword evidence="1" id="KW-1133">Transmembrane helix</keyword>
<evidence type="ECO:0000313" key="2">
    <source>
        <dbReference type="EMBL" id="KAK4109207.1"/>
    </source>
</evidence>
<gene>
    <name evidence="2" type="ORF">N656DRAFT_361663</name>
</gene>
<dbReference type="AlphaFoldDB" id="A0AAN6QM44"/>
<protein>
    <submittedName>
        <fullName evidence="2">Uncharacterized protein</fullName>
    </submittedName>
</protein>
<sequence>MGEGGRVRYCGLPTPCTAESIGPLDFRTATEEAVERCPHKTAHSVKAYNMVPRIQSVLWFPVVRTAVILAFVVASSFLQRRPTIWGAWARCIPCMDA</sequence>
<accession>A0AAN6QM44</accession>
<evidence type="ECO:0000256" key="1">
    <source>
        <dbReference type="SAM" id="Phobius"/>
    </source>
</evidence>
<dbReference type="Proteomes" id="UP001302812">
    <property type="component" value="Unassembled WGS sequence"/>
</dbReference>
<keyword evidence="3" id="KW-1185">Reference proteome</keyword>
<proteinExistence type="predicted"/>
<comment type="caution">
    <text evidence="2">The sequence shown here is derived from an EMBL/GenBank/DDBJ whole genome shotgun (WGS) entry which is preliminary data.</text>
</comment>
<organism evidence="2 3">
    <name type="scientific">Canariomyces notabilis</name>
    <dbReference type="NCBI Taxonomy" id="2074819"/>
    <lineage>
        <taxon>Eukaryota</taxon>
        <taxon>Fungi</taxon>
        <taxon>Dikarya</taxon>
        <taxon>Ascomycota</taxon>
        <taxon>Pezizomycotina</taxon>
        <taxon>Sordariomycetes</taxon>
        <taxon>Sordariomycetidae</taxon>
        <taxon>Sordariales</taxon>
        <taxon>Chaetomiaceae</taxon>
        <taxon>Canariomyces</taxon>
    </lineage>
</organism>
<feature type="transmembrane region" description="Helical" evidence="1">
    <location>
        <begin position="58"/>
        <end position="78"/>
    </location>
</feature>
<keyword evidence="1" id="KW-0472">Membrane</keyword>
<dbReference type="EMBL" id="MU853358">
    <property type="protein sequence ID" value="KAK4109207.1"/>
    <property type="molecule type" value="Genomic_DNA"/>
</dbReference>
<dbReference type="GeneID" id="89933509"/>